<protein>
    <recommendedName>
        <fullName evidence="3">Molybdopterin dinucleotide-binding domain-containing protein</fullName>
    </recommendedName>
</protein>
<dbReference type="EMBL" id="MVHP01000033">
    <property type="protein sequence ID" value="ORA61128.1"/>
    <property type="molecule type" value="Genomic_DNA"/>
</dbReference>
<organism evidence="1 2">
    <name type="scientific">Mycolicibacterium elephantis</name>
    <dbReference type="NCBI Taxonomy" id="81858"/>
    <lineage>
        <taxon>Bacteria</taxon>
        <taxon>Bacillati</taxon>
        <taxon>Actinomycetota</taxon>
        <taxon>Actinomycetes</taxon>
        <taxon>Mycobacteriales</taxon>
        <taxon>Mycobacteriaceae</taxon>
        <taxon>Mycolicibacterium</taxon>
    </lineage>
</organism>
<reference evidence="1 2" key="1">
    <citation type="submission" date="2017-02" db="EMBL/GenBank/DDBJ databases">
        <title>The new phylogeny of genus Mycobacterium.</title>
        <authorList>
            <person name="Tortoli E."/>
            <person name="Trovato A."/>
            <person name="Cirillo D.M."/>
        </authorList>
    </citation>
    <scope>NUCLEOTIDE SEQUENCE [LARGE SCALE GENOMIC DNA]</scope>
    <source>
        <strain evidence="1 2">FI-09383</strain>
    </source>
</reference>
<gene>
    <name evidence="1" type="ORF">BST23_21965</name>
</gene>
<dbReference type="Proteomes" id="UP000192772">
    <property type="component" value="Unassembled WGS sequence"/>
</dbReference>
<evidence type="ECO:0000313" key="1">
    <source>
        <dbReference type="EMBL" id="ORA61128.1"/>
    </source>
</evidence>
<dbReference type="STRING" id="81858.BST23_21965"/>
<dbReference type="AlphaFoldDB" id="A0A1X0CLY0"/>
<name>A0A1X0CLY0_9MYCO</name>
<proteinExistence type="predicted"/>
<evidence type="ECO:0000313" key="2">
    <source>
        <dbReference type="Proteomes" id="UP000192772"/>
    </source>
</evidence>
<evidence type="ECO:0008006" key="3">
    <source>
        <dbReference type="Google" id="ProtNLM"/>
    </source>
</evidence>
<sequence length="128" mass="13682">MPLITSSRAPPSVQGLFDEVRDEAAEPYPLLLFGRAELRRRCFTPMMPSDSDCRTVPRTGAVRAQLSSSDTVIARAVCLPHGWRHNGDGNWQHANATGALTASGAGALEPLAVMSILNGVRVKVSALD</sequence>
<comment type="caution">
    <text evidence="1">The sequence shown here is derived from an EMBL/GenBank/DDBJ whole genome shotgun (WGS) entry which is preliminary data.</text>
</comment>
<accession>A0A1X0CLY0</accession>